<organism evidence="1 2">
    <name type="scientific">Tulasnella calospora MUT 4182</name>
    <dbReference type="NCBI Taxonomy" id="1051891"/>
    <lineage>
        <taxon>Eukaryota</taxon>
        <taxon>Fungi</taxon>
        <taxon>Dikarya</taxon>
        <taxon>Basidiomycota</taxon>
        <taxon>Agaricomycotina</taxon>
        <taxon>Agaricomycetes</taxon>
        <taxon>Cantharellales</taxon>
        <taxon>Tulasnellaceae</taxon>
        <taxon>Tulasnella</taxon>
    </lineage>
</organism>
<sequence length="65" mass="7286">MRNLPFSCCGGEHTLRACVRRRQSHTRKQELGRLGMRVPSELSIDGHTGMESTDLTFSCVRGGEH</sequence>
<gene>
    <name evidence="1" type="ORF">M407DRAFT_241270</name>
</gene>
<proteinExistence type="predicted"/>
<reference evidence="2" key="2">
    <citation type="submission" date="2015-01" db="EMBL/GenBank/DDBJ databases">
        <title>Evolutionary Origins and Diversification of the Mycorrhizal Mutualists.</title>
        <authorList>
            <consortium name="DOE Joint Genome Institute"/>
            <consortium name="Mycorrhizal Genomics Consortium"/>
            <person name="Kohler A."/>
            <person name="Kuo A."/>
            <person name="Nagy L.G."/>
            <person name="Floudas D."/>
            <person name="Copeland A."/>
            <person name="Barry K.W."/>
            <person name="Cichocki N."/>
            <person name="Veneault-Fourrey C."/>
            <person name="LaButti K."/>
            <person name="Lindquist E.A."/>
            <person name="Lipzen A."/>
            <person name="Lundell T."/>
            <person name="Morin E."/>
            <person name="Murat C."/>
            <person name="Riley R."/>
            <person name="Ohm R."/>
            <person name="Sun H."/>
            <person name="Tunlid A."/>
            <person name="Henrissat B."/>
            <person name="Grigoriev I.V."/>
            <person name="Hibbett D.S."/>
            <person name="Martin F."/>
        </authorList>
    </citation>
    <scope>NUCLEOTIDE SEQUENCE [LARGE SCALE GENOMIC DNA]</scope>
    <source>
        <strain evidence="2">MUT 4182</strain>
    </source>
</reference>
<name>A0A0C3LFX6_9AGAM</name>
<reference evidence="1 2" key="1">
    <citation type="submission" date="2014-04" db="EMBL/GenBank/DDBJ databases">
        <authorList>
            <consortium name="DOE Joint Genome Institute"/>
            <person name="Kuo A."/>
            <person name="Girlanda M."/>
            <person name="Perotto S."/>
            <person name="Kohler A."/>
            <person name="Nagy L.G."/>
            <person name="Floudas D."/>
            <person name="Copeland A."/>
            <person name="Barry K.W."/>
            <person name="Cichocki N."/>
            <person name="Veneault-Fourrey C."/>
            <person name="LaButti K."/>
            <person name="Lindquist E.A."/>
            <person name="Lipzen A."/>
            <person name="Lundell T."/>
            <person name="Morin E."/>
            <person name="Murat C."/>
            <person name="Sun H."/>
            <person name="Tunlid A."/>
            <person name="Henrissat B."/>
            <person name="Grigoriev I.V."/>
            <person name="Hibbett D.S."/>
            <person name="Martin F."/>
            <person name="Nordberg H.P."/>
            <person name="Cantor M.N."/>
            <person name="Hua S.X."/>
        </authorList>
    </citation>
    <scope>NUCLEOTIDE SEQUENCE [LARGE SCALE GENOMIC DNA]</scope>
    <source>
        <strain evidence="1 2">MUT 4182</strain>
    </source>
</reference>
<protein>
    <submittedName>
        <fullName evidence="1">Uncharacterized protein</fullName>
    </submittedName>
</protein>
<feature type="non-terminal residue" evidence="1">
    <location>
        <position position="65"/>
    </location>
</feature>
<accession>A0A0C3LFX6</accession>
<keyword evidence="2" id="KW-1185">Reference proteome</keyword>
<dbReference type="Proteomes" id="UP000054248">
    <property type="component" value="Unassembled WGS sequence"/>
</dbReference>
<evidence type="ECO:0000313" key="2">
    <source>
        <dbReference type="Proteomes" id="UP000054248"/>
    </source>
</evidence>
<dbReference type="EMBL" id="KN822952">
    <property type="protein sequence ID" value="KIO32823.1"/>
    <property type="molecule type" value="Genomic_DNA"/>
</dbReference>
<dbReference type="HOGENOM" id="CLU_2856140_0_0_1"/>
<dbReference type="AlphaFoldDB" id="A0A0C3LFX6"/>
<evidence type="ECO:0000313" key="1">
    <source>
        <dbReference type="EMBL" id="KIO32823.1"/>
    </source>
</evidence>